<keyword evidence="12" id="KW-1185">Reference proteome</keyword>
<dbReference type="GO" id="GO:0005886">
    <property type="term" value="C:plasma membrane"/>
    <property type="evidence" value="ECO:0007669"/>
    <property type="project" value="TreeGrafter"/>
</dbReference>
<dbReference type="Gene3D" id="1.10.1070.11">
    <property type="entry name" value="Phosphatidylinositol 3-/4-kinase, catalytic domain"/>
    <property type="match status" value="1"/>
</dbReference>
<dbReference type="Gene3D" id="3.30.1010.10">
    <property type="entry name" value="Phosphatidylinositol 3-kinase Catalytic Subunit, Chain A, domain 4"/>
    <property type="match status" value="1"/>
</dbReference>
<dbReference type="EC" id="2.7.1.67" evidence="3"/>
<evidence type="ECO:0000256" key="5">
    <source>
        <dbReference type="ARBA" id="ARBA00022741"/>
    </source>
</evidence>
<dbReference type="EMBL" id="QGMH01000176">
    <property type="protein sequence ID" value="TVY23510.1"/>
    <property type="molecule type" value="Genomic_DNA"/>
</dbReference>
<dbReference type="FunFam" id="1.25.40.70:FF:000011">
    <property type="entry name" value="Phosphatidylinositol 4-kinase alpha"/>
    <property type="match status" value="1"/>
</dbReference>
<dbReference type="InterPro" id="IPR011009">
    <property type="entry name" value="Kinase-like_dom_sf"/>
</dbReference>
<dbReference type="SUPFAM" id="SSF56112">
    <property type="entry name" value="Protein kinase-like (PK-like)"/>
    <property type="match status" value="1"/>
</dbReference>
<name>A0A8H8QWL1_9HELO</name>
<dbReference type="GO" id="GO:0046854">
    <property type="term" value="P:phosphatidylinositol phosphate biosynthetic process"/>
    <property type="evidence" value="ECO:0007669"/>
    <property type="project" value="InterPro"/>
</dbReference>
<evidence type="ECO:0000256" key="8">
    <source>
        <dbReference type="SAM" id="MobiDB-lite"/>
    </source>
</evidence>
<feature type="region of interest" description="Disordered" evidence="8">
    <location>
        <begin position="24"/>
        <end position="61"/>
    </location>
</feature>
<evidence type="ECO:0000256" key="7">
    <source>
        <dbReference type="ARBA" id="ARBA00022840"/>
    </source>
</evidence>
<dbReference type="PROSITE" id="PS00916">
    <property type="entry name" value="PI3_4_KINASE_2"/>
    <property type="match status" value="1"/>
</dbReference>
<dbReference type="Pfam" id="PF19274">
    <property type="entry name" value="PI4K_N"/>
    <property type="match status" value="1"/>
</dbReference>
<evidence type="ECO:0000313" key="12">
    <source>
        <dbReference type="Proteomes" id="UP000431533"/>
    </source>
</evidence>
<organism evidence="11 12">
    <name type="scientific">Lachnellula hyalina</name>
    <dbReference type="NCBI Taxonomy" id="1316788"/>
    <lineage>
        <taxon>Eukaryota</taxon>
        <taxon>Fungi</taxon>
        <taxon>Dikarya</taxon>
        <taxon>Ascomycota</taxon>
        <taxon>Pezizomycotina</taxon>
        <taxon>Leotiomycetes</taxon>
        <taxon>Helotiales</taxon>
        <taxon>Lachnaceae</taxon>
        <taxon>Lachnellula</taxon>
    </lineage>
</organism>
<comment type="catalytic activity">
    <reaction evidence="1">
        <text>a 1,2-diacyl-sn-glycero-3-phospho-(1D-myo-inositol) + ATP = a 1,2-diacyl-sn-glycero-3-phospho-(1D-myo-inositol 4-phosphate) + ADP + H(+)</text>
        <dbReference type="Rhea" id="RHEA:19877"/>
        <dbReference type="ChEBI" id="CHEBI:15378"/>
        <dbReference type="ChEBI" id="CHEBI:30616"/>
        <dbReference type="ChEBI" id="CHEBI:57880"/>
        <dbReference type="ChEBI" id="CHEBI:58178"/>
        <dbReference type="ChEBI" id="CHEBI:456216"/>
        <dbReference type="EC" id="2.7.1.67"/>
    </reaction>
</comment>
<dbReference type="PROSITE" id="PS00915">
    <property type="entry name" value="PI3_4_KINASE_1"/>
    <property type="match status" value="1"/>
</dbReference>
<dbReference type="InterPro" id="IPR016024">
    <property type="entry name" value="ARM-type_fold"/>
</dbReference>
<dbReference type="InterPro" id="IPR045495">
    <property type="entry name" value="PI4K_N"/>
</dbReference>
<keyword evidence="5" id="KW-0547">Nucleotide-binding</keyword>
<dbReference type="CDD" id="cd05167">
    <property type="entry name" value="PI4Kc_III_alpha"/>
    <property type="match status" value="1"/>
</dbReference>
<dbReference type="SUPFAM" id="SSF48371">
    <property type="entry name" value="ARM repeat"/>
    <property type="match status" value="1"/>
</dbReference>
<dbReference type="PROSITE" id="PS51545">
    <property type="entry name" value="PIK_HELICAL"/>
    <property type="match status" value="1"/>
</dbReference>
<evidence type="ECO:0000256" key="6">
    <source>
        <dbReference type="ARBA" id="ARBA00022777"/>
    </source>
</evidence>
<dbReference type="InterPro" id="IPR015433">
    <property type="entry name" value="PI3/4_kinase"/>
</dbReference>
<keyword evidence="7" id="KW-0067">ATP-binding</keyword>
<dbReference type="RefSeq" id="XP_031002298.1">
    <property type="nucleotide sequence ID" value="XM_031152239.1"/>
</dbReference>
<feature type="compositionally biased region" description="Gly residues" evidence="8">
    <location>
        <begin position="51"/>
        <end position="60"/>
    </location>
</feature>
<keyword evidence="6 11" id="KW-0418">Kinase</keyword>
<feature type="domain" description="PIK helical" evidence="10">
    <location>
        <begin position="1403"/>
        <end position="1578"/>
    </location>
</feature>
<dbReference type="PANTHER" id="PTHR10048:SF15">
    <property type="entry name" value="PHOSPHATIDYLINOSITOL 4-KINASE ALPHA"/>
    <property type="match status" value="1"/>
</dbReference>
<evidence type="ECO:0000256" key="4">
    <source>
        <dbReference type="ARBA" id="ARBA00022679"/>
    </source>
</evidence>
<evidence type="ECO:0000313" key="11">
    <source>
        <dbReference type="EMBL" id="TVY23510.1"/>
    </source>
</evidence>
<dbReference type="Pfam" id="PF00613">
    <property type="entry name" value="PI3Ka"/>
    <property type="match status" value="1"/>
</dbReference>
<dbReference type="Gene3D" id="1.25.40.70">
    <property type="entry name" value="Phosphatidylinositol 3-kinase, accessory domain (PIK)"/>
    <property type="match status" value="1"/>
</dbReference>
<comment type="caution">
    <text evidence="11">The sequence shown here is derived from an EMBL/GenBank/DDBJ whole genome shotgun (WGS) entry which is preliminary data.</text>
</comment>
<dbReference type="InterPro" id="IPR018936">
    <property type="entry name" value="PI3/4_kinase_CS"/>
</dbReference>
<dbReference type="GeneID" id="41987508"/>
<feature type="domain" description="PI3K/PI4K catalytic" evidence="9">
    <location>
        <begin position="1682"/>
        <end position="1945"/>
    </location>
</feature>
<sequence length="1961" mass="218316">MDTAARNIRRKALQKIAALSATSSTTPYETSDLDKLSKGCPKHGKVNGKSNGHGNGGSGSLAGSPMSIREFEVLLALCKAAPLLQAPHSAEKLMNQLSPYILEAHTQVFLPSPYFREIEPSPVEALSNNLTTALLGLGINHSYMRDAISAKLWKYLHHCFEAAEAASPAQALGSDDGSYTEVEDAIQTATVTISILGFLNSAATFANFWTGPERLTLIQRVKRVLSERFLVAVETAFSTIRNSNSPNVSVKEWKRYVQHYAAIGRPLGAMILQQSFMWLLVAGSSLLDTDVSVLRGADVLDIYMAAPVASRPTSRRSEELDFETIETMANIAADEMSLLEDGADYLRLGSTWQQRLAFSVKASALTSYLNCALINEDAADPDILISWLEDTVADSVQMADEVLASVVLRSMALISKISPTFAPSVSRLLPRFIVQGGPRSQTIALASTCLAYVLRTLSQDAIITTLYTLGNVLSSSSTADRALAGGVNGDLSLDGSVNSTFYNGKQSTGSSISLPMSGEEETAVVYGNVVQAICGIASSCNDPKITALAQAMLVQKINKINRATDARIISEAAGLSLSGGPLEFRGLLKLYARISQDGVTQNSEILMDAVMKARNFLSSNLRKDGPLYDIYLEHLLESIISKGDVHQAQSNRESDVEVAARDIGQLLQPLAILMSSNKMISDDSISEETLSLTRDAWFNIVVHGFTTNTDRGRQYINELRLMAIHTKPLVGEQRGEQVESDIELNTVLRRGMSAEHESMQKKRLTSLLPSRSSEIRSLSYRKVIFLQAAYLVETLRADSGDCTKALIYFMEPSMRRGDMSSTMEAITMAVMDTYLKKTLGGLDPTFSAPYVAKQLALIFSGCCYRIERVQQAAIMCADRLIREVPSALCKTSSLFALLESLSLMWSSCLEAETDEYEWKSTFTSIRGKVTIELSDDYSLRRRTLNNLYKRAKGWVTAVISIAPLDVKGLLQTYLSEYDDEGAYGHVSLGRSFATEMGSVIPSSDQRLGAIDRHGDCNINTASDFIAQYTTRQEYRYAEALPDHDPEWLHFLNLENRRGSLASKPDKDGDDAATVLAHIEARTVKRKYIPIKELRDVLRRAAALLCRSEKDECAIVHHLVNIPFSIFTKQSIKLGISLWLGVINENPRMEPRILMEVAQQWESTVHRRLGIFNSKFHHPDPFYVKGEFAPSDRAMLSKRQQTAYNLLAPHTRLLQFLVSHFNASRLGSLHVEKAFIRILNITLDGLKHATDHPLAREIRLQIVLFGLQVIKYATSLDLSSRCQLKNKLLSAALSWFTFAPKWSFGGNRLQLKAEVHLLEDVSQALKSVPIVGNIPVPLSKSLLAKENLLQALMESEHTRLTVWLFPLGESVQSSGQKSRGPNEVHLRRLSPEIFIAKHEQVVLSGLVRTAWTESPALAIELISRFPSAKLHKEVRWLLLNFPDKAISEPEAVQVLLGDTLPNDVSFQLKFLLYWAPVNPITAVTYFLPAYRNHPFILQYAMRALESHSVDVTFFFVPQIVQTLRYDALGYVERYIVETAQFSQLFAHQIIWNMKANAYKDEDSQIPDAVKPTLDKVTSRMIASFSGVDKGFFEREFEFFDEVTSISGKLKPFIKRPKEEKKQKIEEELRKIKVEVGVYLPSNPDGVVIGIDRKSGKPLQSHAKAPYMATFRIQKSKGDMEGTDELLEETNKNGPGPKDETVEIWQSAIFKVGDDCRQDVLALQMIAAFRGIFNNVGLDVYVFPYRVTATAPGCGVIDVLPNSISRDMVGREAVNGLYDYFVSKYGNEDSPRFQEARSNFVKSMAAYSIISFLLQFKDRHNGNIMIDDAGHILHIDFGFCFDIAPGGVKFERAPFKLTTEMVAVMGGSTDHQAYKWFEELCVKAYLASRQYTEKLSQLVLLMMDSGLPCFKPETIQHFKERFVLEKSEREAADFMKGLIKKSQGSYSTGVYDQFQLLTNGIPY</sequence>
<evidence type="ECO:0000256" key="3">
    <source>
        <dbReference type="ARBA" id="ARBA00012169"/>
    </source>
</evidence>
<gene>
    <name evidence="11" type="primary">STT4</name>
    <name evidence="11" type="ORF">LHYA1_G007310</name>
</gene>
<dbReference type="GO" id="GO:0048015">
    <property type="term" value="P:phosphatidylinositol-mediated signaling"/>
    <property type="evidence" value="ECO:0007669"/>
    <property type="project" value="TreeGrafter"/>
</dbReference>
<comment type="similarity">
    <text evidence="2">Belongs to the PI3/PI4-kinase family. Type III PI4K subfamily.</text>
</comment>
<dbReference type="InterPro" id="IPR001263">
    <property type="entry name" value="PI3K_accessory_dom"/>
</dbReference>
<dbReference type="PROSITE" id="PS50290">
    <property type="entry name" value="PI3_4_KINASE_3"/>
    <property type="match status" value="1"/>
</dbReference>
<dbReference type="GO" id="GO:0005737">
    <property type="term" value="C:cytoplasm"/>
    <property type="evidence" value="ECO:0007669"/>
    <property type="project" value="TreeGrafter"/>
</dbReference>
<dbReference type="GO" id="GO:0004430">
    <property type="term" value="F:1-phosphatidylinositol 4-kinase activity"/>
    <property type="evidence" value="ECO:0007669"/>
    <property type="project" value="UniProtKB-EC"/>
</dbReference>
<evidence type="ECO:0000256" key="2">
    <source>
        <dbReference type="ARBA" id="ARBA00006209"/>
    </source>
</evidence>
<dbReference type="FunFam" id="3.30.1010.10:FF:000014">
    <property type="entry name" value="Phosphatidylinositol 4-kinase STT4"/>
    <property type="match status" value="1"/>
</dbReference>
<evidence type="ECO:0000259" key="10">
    <source>
        <dbReference type="PROSITE" id="PS51545"/>
    </source>
</evidence>
<dbReference type="Pfam" id="PF00454">
    <property type="entry name" value="PI3_PI4_kinase"/>
    <property type="match status" value="1"/>
</dbReference>
<dbReference type="GO" id="GO:0005524">
    <property type="term" value="F:ATP binding"/>
    <property type="evidence" value="ECO:0007669"/>
    <property type="project" value="UniProtKB-KW"/>
</dbReference>
<dbReference type="InterPro" id="IPR036940">
    <property type="entry name" value="PI3/4_kinase_cat_sf"/>
</dbReference>
<dbReference type="SMART" id="SM00146">
    <property type="entry name" value="PI3Kc"/>
    <property type="match status" value="1"/>
</dbReference>
<dbReference type="Proteomes" id="UP000431533">
    <property type="component" value="Unassembled WGS sequence"/>
</dbReference>
<evidence type="ECO:0000256" key="1">
    <source>
        <dbReference type="ARBA" id="ARBA00001686"/>
    </source>
</evidence>
<protein>
    <recommendedName>
        <fullName evidence="3">1-phosphatidylinositol 4-kinase</fullName>
        <ecNumber evidence="3">2.7.1.67</ecNumber>
    </recommendedName>
</protein>
<dbReference type="InterPro" id="IPR042236">
    <property type="entry name" value="PI3K_accessory_sf"/>
</dbReference>
<dbReference type="PANTHER" id="PTHR10048">
    <property type="entry name" value="PHOSPHATIDYLINOSITOL KINASE"/>
    <property type="match status" value="1"/>
</dbReference>
<accession>A0A8H8QWL1</accession>
<dbReference type="SMART" id="SM00145">
    <property type="entry name" value="PI3Ka"/>
    <property type="match status" value="1"/>
</dbReference>
<dbReference type="FunFam" id="1.10.1070.11:FF:000022">
    <property type="entry name" value="Phosphatidylinositol 4-kinase stt4"/>
    <property type="match status" value="1"/>
</dbReference>
<dbReference type="InterPro" id="IPR000403">
    <property type="entry name" value="PI3/4_kinase_cat_dom"/>
</dbReference>
<dbReference type="OrthoDB" id="10264149at2759"/>
<keyword evidence="4" id="KW-0808">Transferase</keyword>
<reference evidence="11 12" key="1">
    <citation type="submission" date="2018-05" db="EMBL/GenBank/DDBJ databases">
        <title>Genome sequencing and assembly of the regulated plant pathogen Lachnellula willkommii and related sister species for the development of diagnostic species identification markers.</title>
        <authorList>
            <person name="Giroux E."/>
            <person name="Bilodeau G."/>
        </authorList>
    </citation>
    <scope>NUCLEOTIDE SEQUENCE [LARGE SCALE GENOMIC DNA]</scope>
    <source>
        <strain evidence="11 12">CBS 185.66</strain>
    </source>
</reference>
<evidence type="ECO:0000259" key="9">
    <source>
        <dbReference type="PROSITE" id="PS50290"/>
    </source>
</evidence>
<proteinExistence type="inferred from homology"/>